<protein>
    <submittedName>
        <fullName evidence="2">Uncharacterized protein</fullName>
    </submittedName>
</protein>
<reference evidence="2" key="1">
    <citation type="submission" date="2020-11" db="EMBL/GenBank/DDBJ databases">
        <authorList>
            <consortium name="DOE Joint Genome Institute"/>
            <person name="Ahrendt S."/>
            <person name="Riley R."/>
            <person name="Andreopoulos W."/>
            <person name="Labutti K."/>
            <person name="Pangilinan J."/>
            <person name="Ruiz-Duenas F.J."/>
            <person name="Barrasa J.M."/>
            <person name="Sanchez-Garcia M."/>
            <person name="Camarero S."/>
            <person name="Miyauchi S."/>
            <person name="Serrano A."/>
            <person name="Linde D."/>
            <person name="Babiker R."/>
            <person name="Drula E."/>
            <person name="Ayuso-Fernandez I."/>
            <person name="Pacheco R."/>
            <person name="Padilla G."/>
            <person name="Ferreira P."/>
            <person name="Barriuso J."/>
            <person name="Kellner H."/>
            <person name="Castanera R."/>
            <person name="Alfaro M."/>
            <person name="Ramirez L."/>
            <person name="Pisabarro A.G."/>
            <person name="Kuo A."/>
            <person name="Tritt A."/>
            <person name="Lipzen A."/>
            <person name="He G."/>
            <person name="Yan M."/>
            <person name="Ng V."/>
            <person name="Cullen D."/>
            <person name="Martin F."/>
            <person name="Rosso M.-N."/>
            <person name="Henrissat B."/>
            <person name="Hibbett D."/>
            <person name="Martinez A.T."/>
            <person name="Grigoriev I.V."/>
        </authorList>
    </citation>
    <scope>NUCLEOTIDE SEQUENCE</scope>
    <source>
        <strain evidence="2">ATCC 90797</strain>
    </source>
</reference>
<comment type="caution">
    <text evidence="2">The sequence shown here is derived from an EMBL/GenBank/DDBJ whole genome shotgun (WGS) entry which is preliminary data.</text>
</comment>
<name>A0A9P6DCP7_PLEER</name>
<keyword evidence="3" id="KW-1185">Reference proteome</keyword>
<dbReference type="AlphaFoldDB" id="A0A9P6DCP7"/>
<feature type="compositionally biased region" description="Low complexity" evidence="1">
    <location>
        <begin position="10"/>
        <end position="25"/>
    </location>
</feature>
<sequence length="163" mass="19380">MAWKNRSWSPTPTTNTPATLLPQLPSTKMKDHHFRPRRTSASHQPCSTERMVNPWYFTQLRLPVYKHAYMRRFHPYPCSKRRRDETDPWMDGFFQESTIRPTLDTDFEDENEESDAHREKGTIFLLVADVRFPFDSFVRFLRGNNHQNLGVSAERIMMSGRKM</sequence>
<feature type="compositionally biased region" description="Basic residues" evidence="1">
    <location>
        <begin position="30"/>
        <end position="40"/>
    </location>
</feature>
<evidence type="ECO:0000256" key="1">
    <source>
        <dbReference type="SAM" id="MobiDB-lite"/>
    </source>
</evidence>
<evidence type="ECO:0000313" key="2">
    <source>
        <dbReference type="EMBL" id="KAF9499927.1"/>
    </source>
</evidence>
<proteinExistence type="predicted"/>
<organism evidence="2 3">
    <name type="scientific">Pleurotus eryngii</name>
    <name type="common">Boletus of the steppes</name>
    <dbReference type="NCBI Taxonomy" id="5323"/>
    <lineage>
        <taxon>Eukaryota</taxon>
        <taxon>Fungi</taxon>
        <taxon>Dikarya</taxon>
        <taxon>Basidiomycota</taxon>
        <taxon>Agaricomycotina</taxon>
        <taxon>Agaricomycetes</taxon>
        <taxon>Agaricomycetidae</taxon>
        <taxon>Agaricales</taxon>
        <taxon>Pleurotineae</taxon>
        <taxon>Pleurotaceae</taxon>
        <taxon>Pleurotus</taxon>
    </lineage>
</organism>
<evidence type="ECO:0000313" key="3">
    <source>
        <dbReference type="Proteomes" id="UP000807025"/>
    </source>
</evidence>
<dbReference type="EMBL" id="MU154530">
    <property type="protein sequence ID" value="KAF9499927.1"/>
    <property type="molecule type" value="Genomic_DNA"/>
</dbReference>
<dbReference type="Proteomes" id="UP000807025">
    <property type="component" value="Unassembled WGS sequence"/>
</dbReference>
<feature type="region of interest" description="Disordered" evidence="1">
    <location>
        <begin position="1"/>
        <end position="45"/>
    </location>
</feature>
<gene>
    <name evidence="2" type="ORF">BDN71DRAFT_79272</name>
</gene>
<accession>A0A9P6DCP7</accession>